<dbReference type="EMBL" id="DF933814">
    <property type="protein sequence ID" value="GAM36725.1"/>
    <property type="molecule type" value="Genomic_DNA"/>
</dbReference>
<gene>
    <name evidence="2" type="ORF">TCE0_018r06040</name>
</gene>
<evidence type="ECO:0000256" key="1">
    <source>
        <dbReference type="ARBA" id="ARBA00006484"/>
    </source>
</evidence>
<dbReference type="SUPFAM" id="SSF51735">
    <property type="entry name" value="NAD(P)-binding Rossmann-fold domains"/>
    <property type="match status" value="1"/>
</dbReference>
<comment type="similarity">
    <text evidence="1">Belongs to the short-chain dehydrogenases/reductases (SDR) family.</text>
</comment>
<dbReference type="InterPro" id="IPR036291">
    <property type="entry name" value="NAD(P)-bd_dom_sf"/>
</dbReference>
<name>A0A510NWW8_TALPI</name>
<dbReference type="Gene3D" id="3.40.50.720">
    <property type="entry name" value="NAD(P)-binding Rossmann-like Domain"/>
    <property type="match status" value="1"/>
</dbReference>
<dbReference type="Proteomes" id="UP000053095">
    <property type="component" value="Unassembled WGS sequence"/>
</dbReference>
<dbReference type="GO" id="GO:0005737">
    <property type="term" value="C:cytoplasm"/>
    <property type="evidence" value="ECO:0007669"/>
    <property type="project" value="TreeGrafter"/>
</dbReference>
<dbReference type="PRINTS" id="PR00081">
    <property type="entry name" value="GDHRDH"/>
</dbReference>
<dbReference type="PANTHER" id="PTHR43544">
    <property type="entry name" value="SHORT-CHAIN DEHYDROGENASE/REDUCTASE"/>
    <property type="match status" value="1"/>
</dbReference>
<dbReference type="GO" id="GO:0016491">
    <property type="term" value="F:oxidoreductase activity"/>
    <property type="evidence" value="ECO:0007669"/>
    <property type="project" value="TreeGrafter"/>
</dbReference>
<evidence type="ECO:0000313" key="2">
    <source>
        <dbReference type="EMBL" id="GAM36725.1"/>
    </source>
</evidence>
<evidence type="ECO:0000313" key="3">
    <source>
        <dbReference type="Proteomes" id="UP000053095"/>
    </source>
</evidence>
<dbReference type="InterPro" id="IPR002347">
    <property type="entry name" value="SDR_fam"/>
</dbReference>
<sequence length="249" mass="27051">MSDETVVLITGANRGLGLGLAKLYLNQPNTRVILTARTKDPSTILNALPPSYPGTLHGIYRLDSASTADAITLRETLLSPEHKVSKIDIIIANAGVGEPFDTLLDAPIDALEQFYRVNALGPVQLYQQLWKDLLENSANPKFIFVSSVLGSLTYVDFTPCGGYGASKAAGNYFVRKMHEENRGLVAVTIHPGWVKTDNGQAYADAVNVPEPPTDVEASVKKIFQLVSEATREGMSGKFIDVMTGNEIQW</sequence>
<organism evidence="2 3">
    <name type="scientific">Talaromyces pinophilus</name>
    <name type="common">Penicillium pinophilum</name>
    <dbReference type="NCBI Taxonomy" id="128442"/>
    <lineage>
        <taxon>Eukaryota</taxon>
        <taxon>Fungi</taxon>
        <taxon>Dikarya</taxon>
        <taxon>Ascomycota</taxon>
        <taxon>Pezizomycotina</taxon>
        <taxon>Eurotiomycetes</taxon>
        <taxon>Eurotiomycetidae</taxon>
        <taxon>Eurotiales</taxon>
        <taxon>Trichocomaceae</taxon>
        <taxon>Talaromyces</taxon>
        <taxon>Talaromyces sect. Talaromyces</taxon>
    </lineage>
</organism>
<dbReference type="PANTHER" id="PTHR43544:SF26">
    <property type="entry name" value="SHORT CHAIN DEHYDROGENASE_REDUCTASE FAMILY OXIDOREDUCTASE (JCVI)"/>
    <property type="match status" value="1"/>
</dbReference>
<proteinExistence type="inferred from homology"/>
<dbReference type="CDD" id="cd05325">
    <property type="entry name" value="carb_red_sniffer_like_SDR_c"/>
    <property type="match status" value="1"/>
</dbReference>
<dbReference type="InterPro" id="IPR051468">
    <property type="entry name" value="Fungal_SecMetab_SDRs"/>
</dbReference>
<reference evidence="3" key="1">
    <citation type="journal article" date="2015" name="Genome Announc.">
        <title>Draft genome sequence of Talaromyces cellulolyticus strain Y-94, a source of lignocellulosic biomass-degrading enzymes.</title>
        <authorList>
            <person name="Fujii T."/>
            <person name="Koike H."/>
            <person name="Sawayama S."/>
            <person name="Yano S."/>
            <person name="Inoue H."/>
        </authorList>
    </citation>
    <scope>NUCLEOTIDE SEQUENCE [LARGE SCALE GENOMIC DNA]</scope>
    <source>
        <strain evidence="3">Y-94</strain>
    </source>
</reference>
<accession>A0A510NWW8</accession>
<dbReference type="AlphaFoldDB" id="A0A510NWW8"/>
<keyword evidence="3" id="KW-1185">Reference proteome</keyword>
<protein>
    <submittedName>
        <fullName evidence="2">Toxin biosynthesis ketoreductase</fullName>
    </submittedName>
</protein>
<dbReference type="Pfam" id="PF00106">
    <property type="entry name" value="adh_short"/>
    <property type="match status" value="1"/>
</dbReference>